<dbReference type="Pfam" id="PF00571">
    <property type="entry name" value="CBS"/>
    <property type="match status" value="1"/>
</dbReference>
<dbReference type="Gene3D" id="3.40.50.720">
    <property type="entry name" value="NAD(P)-binding Rossmann-like Domain"/>
    <property type="match status" value="1"/>
</dbReference>
<dbReference type="InterPro" id="IPR001509">
    <property type="entry name" value="Epimerase_deHydtase"/>
</dbReference>
<organism evidence="3 4">
    <name type="scientific">Candidatus Portnoybacteria bacterium RBG_13_40_8</name>
    <dbReference type="NCBI Taxonomy" id="1801990"/>
    <lineage>
        <taxon>Bacteria</taxon>
        <taxon>Candidatus Portnoyibacteriota</taxon>
    </lineage>
</organism>
<protein>
    <recommendedName>
        <fullName evidence="2">CBS domain-containing protein</fullName>
    </recommendedName>
</protein>
<evidence type="ECO:0000259" key="2">
    <source>
        <dbReference type="PROSITE" id="PS51371"/>
    </source>
</evidence>
<keyword evidence="1" id="KW-0129">CBS domain</keyword>
<dbReference type="CDD" id="cd08946">
    <property type="entry name" value="SDR_e"/>
    <property type="match status" value="1"/>
</dbReference>
<comment type="caution">
    <text evidence="3">The sequence shown here is derived from an EMBL/GenBank/DDBJ whole genome shotgun (WGS) entry which is preliminary data.</text>
</comment>
<dbReference type="Pfam" id="PF01370">
    <property type="entry name" value="Epimerase"/>
    <property type="match status" value="1"/>
</dbReference>
<proteinExistence type="predicted"/>
<dbReference type="EMBL" id="MHMT01000023">
    <property type="protein sequence ID" value="OGZ32209.1"/>
    <property type="molecule type" value="Genomic_DNA"/>
</dbReference>
<evidence type="ECO:0000313" key="4">
    <source>
        <dbReference type="Proteomes" id="UP000177810"/>
    </source>
</evidence>
<evidence type="ECO:0000313" key="3">
    <source>
        <dbReference type="EMBL" id="OGZ32209.1"/>
    </source>
</evidence>
<dbReference type="InterPro" id="IPR050177">
    <property type="entry name" value="Lipid_A_modif_metabolic_enz"/>
</dbReference>
<dbReference type="InterPro" id="IPR036291">
    <property type="entry name" value="NAD(P)-bd_dom_sf"/>
</dbReference>
<dbReference type="PROSITE" id="PS51371">
    <property type="entry name" value="CBS"/>
    <property type="match status" value="1"/>
</dbReference>
<dbReference type="PANTHER" id="PTHR43245:SF23">
    <property type="entry name" value="NAD(P)-BINDING DOMAIN-CONTAINING PROTEIN"/>
    <property type="match status" value="1"/>
</dbReference>
<dbReference type="SMART" id="SM00116">
    <property type="entry name" value="CBS"/>
    <property type="match status" value="1"/>
</dbReference>
<evidence type="ECO:0000256" key="1">
    <source>
        <dbReference type="PROSITE-ProRule" id="PRU00703"/>
    </source>
</evidence>
<dbReference type="SUPFAM" id="SSF51735">
    <property type="entry name" value="NAD(P)-binding Rossmann-fold domains"/>
    <property type="match status" value="1"/>
</dbReference>
<dbReference type="AlphaFoldDB" id="A0A1G2F2G3"/>
<gene>
    <name evidence="3" type="ORF">A2V69_00290</name>
</gene>
<dbReference type="Proteomes" id="UP000177810">
    <property type="component" value="Unassembled WGS sequence"/>
</dbReference>
<dbReference type="PANTHER" id="PTHR43245">
    <property type="entry name" value="BIFUNCTIONAL POLYMYXIN RESISTANCE PROTEIN ARNA"/>
    <property type="match status" value="1"/>
</dbReference>
<sequence length="462" mass="51917">MAKKKNIDMIIIKGNITLKESMRVIDNGGVHTALIVDNDKKMRGIITDGDIKRAIQRGVDCAEMVDKVMNREYKHAFVKSNVEKVKSIIIDNFITGMPLLDEHMHPVDFLLLDRNKQLLYYNKRKRLEHRLQKVLVIGGGGYIGSVLVRKLLKKGYKVTILDKFIYGKESVADLKGNPNVRIIEGDTRHIEDVSNAISDADSVVHLAELVGDPAAALNPQLTQQVNYLATRIIAGVCKYYQINRLVYASSCSVYGASKNNQLLDESSTPNPISLYAKMKVASEDALKELQDQNFQPTILRFATLFGVSNRPRFDLVINTLTAKAVKEKKITIFGGNQWRPNVHVADVASSIIAILEAPISVVGGQVFNVGSESNNYTINKIGEMIKSAVPEAEIINDECKQDMRDYKVSFSKLNKVINKKKWISIAEGIKEIKKFLQKHPKLNYQDRKYSNIKFLGEENNPI</sequence>
<feature type="domain" description="CBS" evidence="2">
    <location>
        <begin position="1"/>
        <end position="61"/>
    </location>
</feature>
<dbReference type="InterPro" id="IPR046342">
    <property type="entry name" value="CBS_dom_sf"/>
</dbReference>
<dbReference type="InterPro" id="IPR000644">
    <property type="entry name" value="CBS_dom"/>
</dbReference>
<dbReference type="SUPFAM" id="SSF54631">
    <property type="entry name" value="CBS-domain pair"/>
    <property type="match status" value="1"/>
</dbReference>
<reference evidence="3 4" key="1">
    <citation type="journal article" date="2016" name="Nat. Commun.">
        <title>Thousands of microbial genomes shed light on interconnected biogeochemical processes in an aquifer system.</title>
        <authorList>
            <person name="Anantharaman K."/>
            <person name="Brown C.T."/>
            <person name="Hug L.A."/>
            <person name="Sharon I."/>
            <person name="Castelle C.J."/>
            <person name="Probst A.J."/>
            <person name="Thomas B.C."/>
            <person name="Singh A."/>
            <person name="Wilkins M.J."/>
            <person name="Karaoz U."/>
            <person name="Brodie E.L."/>
            <person name="Williams K.H."/>
            <person name="Hubbard S.S."/>
            <person name="Banfield J.F."/>
        </authorList>
    </citation>
    <scope>NUCLEOTIDE SEQUENCE [LARGE SCALE GENOMIC DNA]</scope>
</reference>
<dbReference type="Gene3D" id="3.10.580.10">
    <property type="entry name" value="CBS-domain"/>
    <property type="match status" value="1"/>
</dbReference>
<dbReference type="STRING" id="1801990.A2V69_00290"/>
<name>A0A1G2F2G3_9BACT</name>
<accession>A0A1G2F2G3</accession>